<proteinExistence type="predicted"/>
<dbReference type="STRING" id="1079994.SAMN04488565_0503"/>
<accession>A0A1H0Y4A4</accession>
<protein>
    <submittedName>
        <fullName evidence="2">Uncharacterized protein</fullName>
    </submittedName>
</protein>
<organism evidence="2 3">
    <name type="scientific">Leucobacter chromiiresistens</name>
    <dbReference type="NCBI Taxonomy" id="1079994"/>
    <lineage>
        <taxon>Bacteria</taxon>
        <taxon>Bacillati</taxon>
        <taxon>Actinomycetota</taxon>
        <taxon>Actinomycetes</taxon>
        <taxon>Micrococcales</taxon>
        <taxon>Microbacteriaceae</taxon>
        <taxon>Leucobacter</taxon>
    </lineage>
</organism>
<name>A0A1H0Y4A4_9MICO</name>
<keyword evidence="1" id="KW-1133">Transmembrane helix</keyword>
<evidence type="ECO:0000313" key="3">
    <source>
        <dbReference type="Proteomes" id="UP000182690"/>
    </source>
</evidence>
<sequence>MITPWWYHVSLAGIVALFVCSQALPVTASMSLVVAGIIALPVLTSAYKQRNGVGISQPAGPRSRSIFIATMVIIGSCLLAALVIRFSELVPWWSLAPTALAFAATVALGYRYDQALRSEVAGSASHA</sequence>
<dbReference type="eggNOG" id="ENOG50330JP">
    <property type="taxonomic scope" value="Bacteria"/>
</dbReference>
<dbReference type="Proteomes" id="UP000182690">
    <property type="component" value="Unassembled WGS sequence"/>
</dbReference>
<keyword evidence="1" id="KW-0472">Membrane</keyword>
<feature type="transmembrane region" description="Helical" evidence="1">
    <location>
        <begin position="67"/>
        <end position="86"/>
    </location>
</feature>
<reference evidence="2 3" key="1">
    <citation type="submission" date="2016-10" db="EMBL/GenBank/DDBJ databases">
        <authorList>
            <person name="de Groot N.N."/>
        </authorList>
    </citation>
    <scope>NUCLEOTIDE SEQUENCE [LARGE SCALE GENOMIC DNA]</scope>
    <source>
        <strain evidence="2 3">DSM 22788</strain>
    </source>
</reference>
<dbReference type="AlphaFoldDB" id="A0A1H0Y4A4"/>
<dbReference type="EMBL" id="FNKB01000001">
    <property type="protein sequence ID" value="SDQ09933.1"/>
    <property type="molecule type" value="Genomic_DNA"/>
</dbReference>
<evidence type="ECO:0000313" key="2">
    <source>
        <dbReference type="EMBL" id="SDQ09933.1"/>
    </source>
</evidence>
<evidence type="ECO:0000256" key="1">
    <source>
        <dbReference type="SAM" id="Phobius"/>
    </source>
</evidence>
<feature type="transmembrane region" description="Helical" evidence="1">
    <location>
        <begin position="92"/>
        <end position="110"/>
    </location>
</feature>
<keyword evidence="1" id="KW-0812">Transmembrane</keyword>
<feature type="transmembrane region" description="Helical" evidence="1">
    <location>
        <begin position="30"/>
        <end position="47"/>
    </location>
</feature>
<gene>
    <name evidence="2" type="ORF">SAMN04488565_0503</name>
</gene>